<reference evidence="1 2" key="1">
    <citation type="submission" date="2019-08" db="EMBL/GenBank/DDBJ databases">
        <title>100 year-old enigma solved: identification of Planctomyces bekefii, the type genus and species of the phylum Planctomycetes.</title>
        <authorList>
            <person name="Svetlana D.N."/>
            <person name="Overmann J."/>
        </authorList>
    </citation>
    <scope>NUCLEOTIDE SEQUENCE [LARGE SCALE GENOMIC DNA]</scope>
    <source>
        <strain evidence="1">Phe10_nw2017</strain>
    </source>
</reference>
<comment type="caution">
    <text evidence="1">The sequence shown here is derived from an EMBL/GenBank/DDBJ whole genome shotgun (WGS) entry which is preliminary data.</text>
</comment>
<gene>
    <name evidence="1" type="ORF">E3A20_09010</name>
</gene>
<evidence type="ECO:0000313" key="2">
    <source>
        <dbReference type="Proteomes" id="UP000321083"/>
    </source>
</evidence>
<evidence type="ECO:0000313" key="1">
    <source>
        <dbReference type="EMBL" id="TWW09972.1"/>
    </source>
</evidence>
<dbReference type="Proteomes" id="UP000321083">
    <property type="component" value="Unassembled WGS sequence"/>
</dbReference>
<dbReference type="AlphaFoldDB" id="A0A5C6M7J3"/>
<proteinExistence type="predicted"/>
<sequence>MIRPENDHESVTQKAQAAFLDVRQSVIDRARQTQTPIIVFSENRIQRLTAEEFERDAVEQVPERSDLCEGE</sequence>
<dbReference type="EMBL" id="SRHE01000136">
    <property type="protein sequence ID" value="TWW09972.1"/>
    <property type="molecule type" value="Genomic_DNA"/>
</dbReference>
<keyword evidence="2" id="KW-1185">Reference proteome</keyword>
<name>A0A5C6M7J3_9PLAN</name>
<protein>
    <submittedName>
        <fullName evidence="1">Uncharacterized protein</fullName>
    </submittedName>
</protein>
<organism evidence="1 2">
    <name type="scientific">Planctomyces bekefii</name>
    <dbReference type="NCBI Taxonomy" id="1653850"/>
    <lineage>
        <taxon>Bacteria</taxon>
        <taxon>Pseudomonadati</taxon>
        <taxon>Planctomycetota</taxon>
        <taxon>Planctomycetia</taxon>
        <taxon>Planctomycetales</taxon>
        <taxon>Planctomycetaceae</taxon>
        <taxon>Planctomyces</taxon>
    </lineage>
</organism>
<reference evidence="1 2" key="2">
    <citation type="submission" date="2019-08" db="EMBL/GenBank/DDBJ databases">
        <authorList>
            <person name="Henke P."/>
        </authorList>
    </citation>
    <scope>NUCLEOTIDE SEQUENCE [LARGE SCALE GENOMIC DNA]</scope>
    <source>
        <strain evidence="1">Phe10_nw2017</strain>
    </source>
</reference>
<accession>A0A5C6M7J3</accession>